<dbReference type="RefSeq" id="WP_217907078.1">
    <property type="nucleotide sequence ID" value="NZ_CP040089.1"/>
</dbReference>
<evidence type="ECO:0000256" key="7">
    <source>
        <dbReference type="PIRSR" id="PIRSR000349-1"/>
    </source>
</evidence>
<evidence type="ECO:0000256" key="3">
    <source>
        <dbReference type="ARBA" id="ARBA00012682"/>
    </source>
</evidence>
<comment type="catalytic activity">
    <reaction evidence="6 8">
        <text>2 superoxide + 2 H(+) = H2O2 + O2</text>
        <dbReference type="Rhea" id="RHEA:20696"/>
        <dbReference type="ChEBI" id="CHEBI:15378"/>
        <dbReference type="ChEBI" id="CHEBI:15379"/>
        <dbReference type="ChEBI" id="CHEBI:16240"/>
        <dbReference type="ChEBI" id="CHEBI:18421"/>
        <dbReference type="EC" id="1.15.1.1"/>
    </reaction>
</comment>
<sequence length="199" mass="23134">MNQGLVKLPYDYDALTPYISEQVMEWHHDVHHQGYVDGWNSAEEGLQEQREEGDFSGTGALLNSFTHNFCGNILHEIFWHNMSPNGGGRPEDELMERIEEEFGSYENWKKEFKQAAKSASGWALLVYIPYNNSLHNVAVDKHDDGAVWGAHPILAVDVWEHSYYHDYGPDRGEFIDNFFEVVDWSDVQERYEDISQKFE</sequence>
<comment type="function">
    <text evidence="8">Destroys radicals which are normally produced within the cells and which are toxic to biological systems.</text>
</comment>
<dbReference type="Pfam" id="PF02777">
    <property type="entry name" value="Sod_Fe_C"/>
    <property type="match status" value="1"/>
</dbReference>
<keyword evidence="4 7" id="KW-0479">Metal-binding</keyword>
<evidence type="ECO:0000256" key="6">
    <source>
        <dbReference type="ARBA" id="ARBA00049204"/>
    </source>
</evidence>
<feature type="binding site" evidence="7">
    <location>
        <position position="75"/>
    </location>
    <ligand>
        <name>Mn(2+)</name>
        <dbReference type="ChEBI" id="CHEBI:29035"/>
    </ligand>
</feature>
<dbReference type="PROSITE" id="PS00088">
    <property type="entry name" value="SOD_MN"/>
    <property type="match status" value="1"/>
</dbReference>
<evidence type="ECO:0000313" key="11">
    <source>
        <dbReference type="EMBL" id="QGA80412.1"/>
    </source>
</evidence>
<dbReference type="EC" id="1.15.1.1" evidence="3 8"/>
<evidence type="ECO:0000256" key="2">
    <source>
        <dbReference type="ARBA" id="ARBA00008714"/>
    </source>
</evidence>
<dbReference type="EMBL" id="CP040089">
    <property type="protein sequence ID" value="QGA80412.1"/>
    <property type="molecule type" value="Genomic_DNA"/>
</dbReference>
<comment type="similarity">
    <text evidence="2 8">Belongs to the iron/manganese superoxide dismutase family.</text>
</comment>
<dbReference type="PANTHER" id="PTHR11404">
    <property type="entry name" value="SUPEROXIDE DISMUTASE 2"/>
    <property type="match status" value="1"/>
</dbReference>
<dbReference type="GO" id="GO:0046872">
    <property type="term" value="F:metal ion binding"/>
    <property type="evidence" value="ECO:0007669"/>
    <property type="project" value="UniProtKB-KW"/>
</dbReference>
<dbReference type="Gene3D" id="3.55.40.20">
    <property type="entry name" value="Iron/manganese superoxide dismutase, C-terminal domain"/>
    <property type="match status" value="1"/>
</dbReference>
<comment type="function">
    <text evidence="1">Destroys superoxide anion radicals which are normally produced within the cells and which are toxic to biological systems.</text>
</comment>
<dbReference type="AlphaFoldDB" id="A0A5Q0UFL7"/>
<proteinExistence type="inferred from homology"/>
<keyword evidence="12" id="KW-1185">Reference proteome</keyword>
<dbReference type="InterPro" id="IPR019833">
    <property type="entry name" value="Mn/Fe_SOD_BS"/>
</dbReference>
<dbReference type="Proteomes" id="UP000377803">
    <property type="component" value="Chromosome"/>
</dbReference>
<feature type="binding site" evidence="7">
    <location>
        <position position="157"/>
    </location>
    <ligand>
        <name>Mn(2+)</name>
        <dbReference type="ChEBI" id="CHEBI:29035"/>
    </ligand>
</feature>
<evidence type="ECO:0000256" key="4">
    <source>
        <dbReference type="ARBA" id="ARBA00022723"/>
    </source>
</evidence>
<keyword evidence="5 8" id="KW-0560">Oxidoreductase</keyword>
<evidence type="ECO:0000259" key="9">
    <source>
        <dbReference type="Pfam" id="PF00081"/>
    </source>
</evidence>
<dbReference type="InterPro" id="IPR050265">
    <property type="entry name" value="Fe/Mn_Superoxide_Dismutase"/>
</dbReference>
<feature type="binding site" evidence="7">
    <location>
        <position position="27"/>
    </location>
    <ligand>
        <name>Mn(2+)</name>
        <dbReference type="ChEBI" id="CHEBI:29035"/>
    </ligand>
</feature>
<organism evidence="11 12">
    <name type="scientific">Candidatus Nanohalobium constans</name>
    <dbReference type="NCBI Taxonomy" id="2565781"/>
    <lineage>
        <taxon>Archaea</taxon>
        <taxon>Candidatus Nanohalarchaeota</taxon>
        <taxon>Candidatus Nanohalobia</taxon>
        <taxon>Candidatus Nanohalobiales</taxon>
        <taxon>Candidatus Nanohalobiaceae</taxon>
        <taxon>Candidatus Nanohalobium</taxon>
    </lineage>
</organism>
<dbReference type="InterPro" id="IPR001189">
    <property type="entry name" value="Mn/Fe_SOD"/>
</dbReference>
<feature type="domain" description="Manganese/iron superoxide dismutase N-terminal" evidence="9">
    <location>
        <begin position="5"/>
        <end position="83"/>
    </location>
</feature>
<dbReference type="InterPro" id="IPR019832">
    <property type="entry name" value="Mn/Fe_SOD_C"/>
</dbReference>
<dbReference type="KEGG" id="ncon:LC1Nh_0512"/>
<evidence type="ECO:0000256" key="5">
    <source>
        <dbReference type="ARBA" id="ARBA00023002"/>
    </source>
</evidence>
<dbReference type="InterPro" id="IPR054865">
    <property type="entry name" value="Superox_dis_Halo"/>
</dbReference>
<name>A0A5Q0UFL7_9ARCH</name>
<evidence type="ECO:0000256" key="8">
    <source>
        <dbReference type="RuleBase" id="RU000414"/>
    </source>
</evidence>
<dbReference type="FunFam" id="3.55.40.20:FF:000004">
    <property type="entry name" value="Superoxide dismutase [Fe]"/>
    <property type="match status" value="1"/>
</dbReference>
<dbReference type="PRINTS" id="PR01703">
    <property type="entry name" value="MNSODISMTASE"/>
</dbReference>
<reference evidence="12" key="1">
    <citation type="submission" date="2019-05" db="EMBL/GenBank/DDBJ databases">
        <title>Candidatus Nanohalobium constans, a novel model system to study the DPANN nano-sized archaea: genomic and physiological characterization of a nanoarchaeon co-cultured with its chitinotrophic host.</title>
        <authorList>
            <person name="La Cono V."/>
            <person name="Arcadi E."/>
            <person name="Crisafi F."/>
            <person name="Denaro R."/>
            <person name="La Spada G."/>
            <person name="Messina E."/>
            <person name="Smedile F."/>
            <person name="Toshchakov S.V."/>
            <person name="Shevchenko M.A."/>
            <person name="Golyshin P.N."/>
            <person name="Golyshina O.V."/>
            <person name="Ferrer M."/>
            <person name="Rohde M."/>
            <person name="Mushegian A."/>
            <person name="Sorokin D.Y."/>
            <person name="Giuliano L."/>
            <person name="Yakimov M.M."/>
        </authorList>
    </citation>
    <scope>NUCLEOTIDE SEQUENCE [LARGE SCALE GENOMIC DNA]</scope>
    <source>
        <strain evidence="12">LC1Nh</strain>
    </source>
</reference>
<gene>
    <name evidence="11" type="primary">sodA</name>
    <name evidence="11" type="ORF">LC1Nh_0512</name>
</gene>
<accession>A0A5Q0UFL7</accession>
<dbReference type="InterPro" id="IPR036324">
    <property type="entry name" value="Mn/Fe_SOD_N_sf"/>
</dbReference>
<evidence type="ECO:0000313" key="12">
    <source>
        <dbReference type="Proteomes" id="UP000377803"/>
    </source>
</evidence>
<feature type="binding site" evidence="7">
    <location>
        <position position="161"/>
    </location>
    <ligand>
        <name>Mn(2+)</name>
        <dbReference type="ChEBI" id="CHEBI:29035"/>
    </ligand>
</feature>
<dbReference type="GeneID" id="42364897"/>
<dbReference type="OrthoDB" id="32917at2157"/>
<dbReference type="SUPFAM" id="SSF54719">
    <property type="entry name" value="Fe,Mn superoxide dismutase (SOD), C-terminal domain"/>
    <property type="match status" value="1"/>
</dbReference>
<dbReference type="InterPro" id="IPR019831">
    <property type="entry name" value="Mn/Fe_SOD_N"/>
</dbReference>
<dbReference type="PANTHER" id="PTHR11404:SF6">
    <property type="entry name" value="SUPEROXIDE DISMUTASE [MN], MITOCHONDRIAL"/>
    <property type="match status" value="1"/>
</dbReference>
<dbReference type="PIRSF" id="PIRSF000349">
    <property type="entry name" value="SODismutase"/>
    <property type="match status" value="1"/>
</dbReference>
<evidence type="ECO:0000256" key="1">
    <source>
        <dbReference type="ARBA" id="ARBA00002170"/>
    </source>
</evidence>
<dbReference type="NCBIfam" id="NF041312">
    <property type="entry name" value="Superox_dis_Halo"/>
    <property type="match status" value="1"/>
</dbReference>
<feature type="domain" description="Manganese/iron superoxide dismutase C-terminal" evidence="10">
    <location>
        <begin position="90"/>
        <end position="190"/>
    </location>
</feature>
<dbReference type="Pfam" id="PF00081">
    <property type="entry name" value="Sod_Fe_N"/>
    <property type="match status" value="1"/>
</dbReference>
<dbReference type="InterPro" id="IPR036314">
    <property type="entry name" value="SOD_C_sf"/>
</dbReference>
<dbReference type="Gene3D" id="1.10.287.990">
    <property type="entry name" value="Fe,Mn superoxide dismutase (SOD) domain"/>
    <property type="match status" value="1"/>
</dbReference>
<evidence type="ECO:0000259" key="10">
    <source>
        <dbReference type="Pfam" id="PF02777"/>
    </source>
</evidence>
<dbReference type="SUPFAM" id="SSF46609">
    <property type="entry name" value="Fe,Mn superoxide dismutase (SOD), N-terminal domain"/>
    <property type="match status" value="1"/>
</dbReference>
<protein>
    <recommendedName>
        <fullName evidence="3 8">Superoxide dismutase</fullName>
        <ecNumber evidence="3 8">1.15.1.1</ecNumber>
    </recommendedName>
</protein>
<dbReference type="GO" id="GO:0004784">
    <property type="term" value="F:superoxide dismutase activity"/>
    <property type="evidence" value="ECO:0007669"/>
    <property type="project" value="UniProtKB-EC"/>
</dbReference>